<dbReference type="Proteomes" id="UP000005798">
    <property type="component" value="Unassembled WGS sequence"/>
</dbReference>
<gene>
    <name evidence="1" type="ORF">CLORAM_02090</name>
</gene>
<dbReference type="AlphaFoldDB" id="B0N669"/>
<comment type="caution">
    <text evidence="1">The sequence shown here is derived from an EMBL/GenBank/DDBJ whole genome shotgun (WGS) entry which is preliminary data.</text>
</comment>
<reference evidence="1" key="1">
    <citation type="submission" date="2007-11" db="EMBL/GenBank/DDBJ databases">
        <authorList>
            <person name="Fulton L."/>
            <person name="Clifton S."/>
            <person name="Fulton B."/>
            <person name="Xu J."/>
            <person name="Minx P."/>
            <person name="Pepin K.H."/>
            <person name="Johnson M."/>
            <person name="Thiruvilangam P."/>
            <person name="Bhonagiri V."/>
            <person name="Nash W.E."/>
            <person name="Mardis E.R."/>
            <person name="Wilson R.K."/>
        </authorList>
    </citation>
    <scope>NUCLEOTIDE SEQUENCE [LARGE SCALE GENOMIC DNA]</scope>
    <source>
        <strain evidence="1">DSM 1402</strain>
    </source>
</reference>
<evidence type="ECO:0000313" key="1">
    <source>
        <dbReference type="EMBL" id="EDS17307.1"/>
    </source>
</evidence>
<keyword evidence="2" id="KW-1185">Reference proteome</keyword>
<sequence length="44" mass="4906">MQEELIKDDMALSGVITRGCGGMQSIEEATRLITDKKDLSTKEY</sequence>
<organism evidence="1 2">
    <name type="scientific">Thomasclavelia ramosa DSM 1402</name>
    <dbReference type="NCBI Taxonomy" id="445974"/>
    <lineage>
        <taxon>Bacteria</taxon>
        <taxon>Bacillati</taxon>
        <taxon>Bacillota</taxon>
        <taxon>Erysipelotrichia</taxon>
        <taxon>Erysipelotrichales</taxon>
        <taxon>Coprobacillaceae</taxon>
        <taxon>Thomasclavelia</taxon>
    </lineage>
</organism>
<dbReference type="HOGENOM" id="CLU_3216042_0_0_9"/>
<evidence type="ECO:0000313" key="2">
    <source>
        <dbReference type="Proteomes" id="UP000005798"/>
    </source>
</evidence>
<reference evidence="1" key="2">
    <citation type="submission" date="2014-06" db="EMBL/GenBank/DDBJ databases">
        <title>Draft genome sequence of Clostridium ramosum(DSM 1402).</title>
        <authorList>
            <person name="Sudarsanam P."/>
            <person name="Ley R."/>
            <person name="Guruge J."/>
            <person name="Turnbaugh P.J."/>
            <person name="Mahowald M."/>
            <person name="Liep D."/>
            <person name="Gordon J."/>
        </authorList>
    </citation>
    <scope>NUCLEOTIDE SEQUENCE</scope>
    <source>
        <strain evidence="1">DSM 1402</strain>
    </source>
</reference>
<protein>
    <submittedName>
        <fullName evidence="1">Uncharacterized protein</fullName>
    </submittedName>
</protein>
<dbReference type="RefSeq" id="WP_003537833.1">
    <property type="nucleotide sequence ID" value="NZ_CP036346.1"/>
</dbReference>
<dbReference type="EMBL" id="ABFX02000008">
    <property type="protein sequence ID" value="EDS17307.1"/>
    <property type="molecule type" value="Genomic_DNA"/>
</dbReference>
<accession>B0N669</accession>
<name>B0N669_9FIRM</name>
<proteinExistence type="predicted"/>